<accession>A0ABV5GHL3</accession>
<dbReference type="RefSeq" id="WP_290284561.1">
    <property type="nucleotide sequence ID" value="NZ_JAUFQN010000019.1"/>
</dbReference>
<feature type="chain" id="PRO_5047105444" evidence="1">
    <location>
        <begin position="22"/>
        <end position="342"/>
    </location>
</feature>
<proteinExistence type="predicted"/>
<sequence>MKSIIKSIFVVIFLISISANAQQKVALHHLGTTTVFSGSNPLIDAYTAAVTNDTIYLPGGTFVSPSNIDKRIAVFGTGHYENATSATGKTFINGNIALKENADNFYMEGVEVNGNFYFSENESVNQVVLKRCKINGTLNFIGNLSIPSTNFGLFGSVIIGNIDLANAQNVLISNSILQGRIFNSIGNVFNNNILLDEYAYYGNEAPINGDNNQVNNNIFTKVNFGNLINGNGNVAKNNLCALPTPSFGTLPTISGNYFGIAQSAIFINRTGSIFTYSEDYHLQNTSSYLGLDGTQVGIYGGVFPYKEEAIPSNPHIESKTIAPQTNTTGELNIQVLVKAQTN</sequence>
<name>A0ABV5GHL3_9FLAO</name>
<evidence type="ECO:0000313" key="2">
    <source>
        <dbReference type="EMBL" id="MFB9090559.1"/>
    </source>
</evidence>
<reference evidence="2 3" key="1">
    <citation type="submission" date="2024-09" db="EMBL/GenBank/DDBJ databases">
        <authorList>
            <person name="Sun Q."/>
            <person name="Mori K."/>
        </authorList>
    </citation>
    <scope>NUCLEOTIDE SEQUENCE [LARGE SCALE GENOMIC DNA]</scope>
    <source>
        <strain evidence="2 3">CECT 8460</strain>
    </source>
</reference>
<feature type="signal peptide" evidence="1">
    <location>
        <begin position="1"/>
        <end position="21"/>
    </location>
</feature>
<dbReference type="EMBL" id="JBHMFB010000044">
    <property type="protein sequence ID" value="MFB9090559.1"/>
    <property type="molecule type" value="Genomic_DNA"/>
</dbReference>
<dbReference type="Proteomes" id="UP001589576">
    <property type="component" value="Unassembled WGS sequence"/>
</dbReference>
<protein>
    <submittedName>
        <fullName evidence="2">Uncharacterized protein</fullName>
    </submittedName>
</protein>
<comment type="caution">
    <text evidence="2">The sequence shown here is derived from an EMBL/GenBank/DDBJ whole genome shotgun (WGS) entry which is preliminary data.</text>
</comment>
<dbReference type="SUPFAM" id="SSF51126">
    <property type="entry name" value="Pectin lyase-like"/>
    <property type="match status" value="1"/>
</dbReference>
<evidence type="ECO:0000313" key="3">
    <source>
        <dbReference type="Proteomes" id="UP001589576"/>
    </source>
</evidence>
<gene>
    <name evidence="2" type="ORF">ACFFUU_13165</name>
</gene>
<keyword evidence="1" id="KW-0732">Signal</keyword>
<organism evidence="2 3">
    <name type="scientific">Flavobacterium paronense</name>
    <dbReference type="NCBI Taxonomy" id="1392775"/>
    <lineage>
        <taxon>Bacteria</taxon>
        <taxon>Pseudomonadati</taxon>
        <taxon>Bacteroidota</taxon>
        <taxon>Flavobacteriia</taxon>
        <taxon>Flavobacteriales</taxon>
        <taxon>Flavobacteriaceae</taxon>
        <taxon>Flavobacterium</taxon>
    </lineage>
</organism>
<dbReference type="InterPro" id="IPR011050">
    <property type="entry name" value="Pectin_lyase_fold/virulence"/>
</dbReference>
<evidence type="ECO:0000256" key="1">
    <source>
        <dbReference type="SAM" id="SignalP"/>
    </source>
</evidence>
<keyword evidence="3" id="KW-1185">Reference proteome</keyword>